<protein>
    <recommendedName>
        <fullName evidence="5">Myb-like domain-containing protein</fullName>
    </recommendedName>
</protein>
<keyword evidence="4" id="KW-1185">Reference proteome</keyword>
<dbReference type="RefSeq" id="XP_009535551.1">
    <property type="nucleotide sequence ID" value="XM_009537256.1"/>
</dbReference>
<reference evidence="3 4" key="1">
    <citation type="journal article" date="2006" name="Science">
        <title>Phytophthora genome sequences uncover evolutionary origins and mechanisms of pathogenesis.</title>
        <authorList>
            <person name="Tyler B.M."/>
            <person name="Tripathy S."/>
            <person name="Zhang X."/>
            <person name="Dehal P."/>
            <person name="Jiang R.H."/>
            <person name="Aerts A."/>
            <person name="Arredondo F.D."/>
            <person name="Baxter L."/>
            <person name="Bensasson D."/>
            <person name="Beynon J.L."/>
            <person name="Chapman J."/>
            <person name="Damasceno C.M."/>
            <person name="Dorrance A.E."/>
            <person name="Dou D."/>
            <person name="Dickerman A.W."/>
            <person name="Dubchak I.L."/>
            <person name="Garbelotto M."/>
            <person name="Gijzen M."/>
            <person name="Gordon S.G."/>
            <person name="Govers F."/>
            <person name="Grunwald N.J."/>
            <person name="Huang W."/>
            <person name="Ivors K.L."/>
            <person name="Jones R.W."/>
            <person name="Kamoun S."/>
            <person name="Krampis K."/>
            <person name="Lamour K.H."/>
            <person name="Lee M.K."/>
            <person name="McDonald W.H."/>
            <person name="Medina M."/>
            <person name="Meijer H.J."/>
            <person name="Nordberg E.K."/>
            <person name="Maclean D.J."/>
            <person name="Ospina-Giraldo M.D."/>
            <person name="Morris P.F."/>
            <person name="Phuntumart V."/>
            <person name="Putnam N.H."/>
            <person name="Rash S."/>
            <person name="Rose J.K."/>
            <person name="Sakihama Y."/>
            <person name="Salamov A.A."/>
            <person name="Savidor A."/>
            <person name="Scheuring C.F."/>
            <person name="Smith B.M."/>
            <person name="Sobral B.W."/>
            <person name="Terry A."/>
            <person name="Torto-Alalibo T.A."/>
            <person name="Win J."/>
            <person name="Xu Z."/>
            <person name="Zhang H."/>
            <person name="Grigoriev I.V."/>
            <person name="Rokhsar D.S."/>
            <person name="Boore J.L."/>
        </authorList>
    </citation>
    <scope>NUCLEOTIDE SEQUENCE [LARGE SCALE GENOMIC DNA]</scope>
    <source>
        <strain evidence="3 4">P6497</strain>
    </source>
</reference>
<evidence type="ECO:0000256" key="1">
    <source>
        <dbReference type="SAM" id="Coils"/>
    </source>
</evidence>
<evidence type="ECO:0000256" key="2">
    <source>
        <dbReference type="SAM" id="MobiDB-lite"/>
    </source>
</evidence>
<organism evidence="3 4">
    <name type="scientific">Phytophthora sojae (strain P6497)</name>
    <name type="common">Soybean stem and root rot agent</name>
    <name type="synonym">Phytophthora megasperma f. sp. glycines</name>
    <dbReference type="NCBI Taxonomy" id="1094619"/>
    <lineage>
        <taxon>Eukaryota</taxon>
        <taxon>Sar</taxon>
        <taxon>Stramenopiles</taxon>
        <taxon>Oomycota</taxon>
        <taxon>Peronosporomycetes</taxon>
        <taxon>Peronosporales</taxon>
        <taxon>Peronosporaceae</taxon>
        <taxon>Phytophthora</taxon>
    </lineage>
</organism>
<dbReference type="InParanoid" id="G5A6G3"/>
<dbReference type="KEGG" id="psoj:PHYSODRAFT_362017"/>
<dbReference type="GeneID" id="20650216"/>
<dbReference type="SMR" id="G5A6G3"/>
<evidence type="ECO:0008006" key="5">
    <source>
        <dbReference type="Google" id="ProtNLM"/>
    </source>
</evidence>
<dbReference type="EMBL" id="JH159160">
    <property type="protein sequence ID" value="EGZ08918.1"/>
    <property type="molecule type" value="Genomic_DNA"/>
</dbReference>
<dbReference type="OMA" id="KPWACSH"/>
<keyword evidence="1" id="KW-0175">Coiled coil</keyword>
<accession>G5A6G3</accession>
<proteinExistence type="predicted"/>
<evidence type="ECO:0000313" key="4">
    <source>
        <dbReference type="Proteomes" id="UP000002640"/>
    </source>
</evidence>
<dbReference type="AlphaFoldDB" id="G5A6G3"/>
<dbReference type="PANTHER" id="PTHR37558:SF1">
    <property type="entry name" value="HTH CENPB-TYPE DOMAIN-CONTAINING PROTEIN"/>
    <property type="match status" value="1"/>
</dbReference>
<sequence length="273" mass="30075">MADSDTPDSLDAPSPSPSPSAGGGASSPSSSSAAAAPWAVRIHEKRAKAFRFTTVTDIALLREVINHKPWASSHGDMAKTWDVVAAAFKRTVPWSTNDGRACKRRYLALAEAYGTAKLQKLRGSGTPVMNAQRESLLAQCHAMTEEDLRRRRAAKEADRRPIAQLALEDATRLSGNVDPEINALATEAARVTEATAGPTGQDLTLLLNDPRVLMRQRELELEERRMKLEERRVKLEEQRFEQQRQTAEKQLEMIAAQTNVLLKLAEKLAATPE</sequence>
<name>G5A6G3_PHYSP</name>
<dbReference type="PANTHER" id="PTHR37558">
    <property type="entry name" value="HTH CENPB-TYPE DOMAIN-CONTAINING PROTEIN"/>
    <property type="match status" value="1"/>
</dbReference>
<feature type="coiled-coil region" evidence="1">
    <location>
        <begin position="211"/>
        <end position="257"/>
    </location>
</feature>
<gene>
    <name evidence="3" type="ORF">PHYSODRAFT_362017</name>
</gene>
<evidence type="ECO:0000313" key="3">
    <source>
        <dbReference type="EMBL" id="EGZ08918.1"/>
    </source>
</evidence>
<dbReference type="Proteomes" id="UP000002640">
    <property type="component" value="Unassembled WGS sequence"/>
</dbReference>
<feature type="region of interest" description="Disordered" evidence="2">
    <location>
        <begin position="1"/>
        <end position="33"/>
    </location>
</feature>